<name>A0A940N1N9_9PROT</name>
<keyword evidence="2" id="KW-1185">Reference proteome</keyword>
<dbReference type="GO" id="GO:0016811">
    <property type="term" value="F:hydrolase activity, acting on carbon-nitrogen (but not peptide) bonds, in linear amides"/>
    <property type="evidence" value="ECO:0007669"/>
    <property type="project" value="TreeGrafter"/>
</dbReference>
<dbReference type="SUPFAM" id="SSF102588">
    <property type="entry name" value="LmbE-like"/>
    <property type="match status" value="1"/>
</dbReference>
<dbReference type="EMBL" id="JAGIZA010000013">
    <property type="protein sequence ID" value="MBP0494919.1"/>
    <property type="molecule type" value="Genomic_DNA"/>
</dbReference>
<proteinExistence type="predicted"/>
<organism evidence="1 2">
    <name type="scientific">Roseomonas indoligenes</name>
    <dbReference type="NCBI Taxonomy" id="2820811"/>
    <lineage>
        <taxon>Bacteria</taxon>
        <taxon>Pseudomonadati</taxon>
        <taxon>Pseudomonadota</taxon>
        <taxon>Alphaproteobacteria</taxon>
        <taxon>Acetobacterales</taxon>
        <taxon>Roseomonadaceae</taxon>
        <taxon>Roseomonas</taxon>
    </lineage>
</organism>
<accession>A0A940N1N9</accession>
<dbReference type="Gene3D" id="3.40.50.10320">
    <property type="entry name" value="LmbE-like"/>
    <property type="match status" value="1"/>
</dbReference>
<dbReference type="AlphaFoldDB" id="A0A940N1N9"/>
<protein>
    <submittedName>
        <fullName evidence="1">PIG-L family deacetylase</fullName>
    </submittedName>
</protein>
<dbReference type="Proteomes" id="UP000677537">
    <property type="component" value="Unassembled WGS sequence"/>
</dbReference>
<dbReference type="InterPro" id="IPR024078">
    <property type="entry name" value="LmbE-like_dom_sf"/>
</dbReference>
<evidence type="ECO:0000313" key="1">
    <source>
        <dbReference type="EMBL" id="MBP0494919.1"/>
    </source>
</evidence>
<dbReference type="InterPro" id="IPR003737">
    <property type="entry name" value="GlcNAc_PI_deacetylase-related"/>
</dbReference>
<dbReference type="RefSeq" id="WP_209375720.1">
    <property type="nucleotide sequence ID" value="NZ_JAGIZA010000013.1"/>
</dbReference>
<dbReference type="PANTHER" id="PTHR12993">
    <property type="entry name" value="N-ACETYLGLUCOSAMINYL-PHOSPHATIDYLINOSITOL DE-N-ACETYLASE-RELATED"/>
    <property type="match status" value="1"/>
</dbReference>
<evidence type="ECO:0000313" key="2">
    <source>
        <dbReference type="Proteomes" id="UP000677537"/>
    </source>
</evidence>
<sequence length="246" mass="26068">MEAPAALVIAHPDDETLAAGAVLPLFRNLLIVQVTDGAPRNLADANAAGFATAEAYAEARARELEAALAIGNVHAAHTTLGAADQGAAHAMPELARALAARLQAHDTQAVLTHAYEGGHPDHDATALIAAAAARLAGIETLIEFPLYHAAEHGWAVATFLPGPAPTTLDLTPEEQSRKRAMLAAFATQRSTLAQFPVAQEHFRPAPAHDFTAPPRPGQPLYERYGWGLDFARWRELAAAAQRDLAR</sequence>
<comment type="caution">
    <text evidence="1">The sequence shown here is derived from an EMBL/GenBank/DDBJ whole genome shotgun (WGS) entry which is preliminary data.</text>
</comment>
<gene>
    <name evidence="1" type="ORF">J5Y10_19205</name>
</gene>
<reference evidence="1" key="1">
    <citation type="submission" date="2021-03" db="EMBL/GenBank/DDBJ databases">
        <authorList>
            <person name="So Y."/>
        </authorList>
    </citation>
    <scope>NUCLEOTIDE SEQUENCE</scope>
    <source>
        <strain evidence="1">SG15</strain>
    </source>
</reference>
<dbReference type="PANTHER" id="PTHR12993:SF11">
    <property type="entry name" value="N-ACETYLGLUCOSAMINYL-PHOSPHATIDYLINOSITOL DE-N-ACETYLASE"/>
    <property type="match status" value="1"/>
</dbReference>
<dbReference type="Pfam" id="PF02585">
    <property type="entry name" value="PIG-L"/>
    <property type="match status" value="1"/>
</dbReference>